<keyword evidence="5" id="KW-1133">Transmembrane helix</keyword>
<feature type="domain" description="Methyl-accepting transducer" evidence="6">
    <location>
        <begin position="266"/>
        <end position="495"/>
    </location>
</feature>
<feature type="transmembrane region" description="Helical" evidence="5">
    <location>
        <begin position="6"/>
        <end position="30"/>
    </location>
</feature>
<dbReference type="Proteomes" id="UP001595756">
    <property type="component" value="Unassembled WGS sequence"/>
</dbReference>
<dbReference type="PRINTS" id="PR00260">
    <property type="entry name" value="CHEMTRNSDUCR"/>
</dbReference>
<feature type="compositionally biased region" description="Low complexity" evidence="4">
    <location>
        <begin position="560"/>
        <end position="593"/>
    </location>
</feature>
<dbReference type="SMART" id="SM00304">
    <property type="entry name" value="HAMP"/>
    <property type="match status" value="1"/>
</dbReference>
<evidence type="ECO:0000256" key="5">
    <source>
        <dbReference type="SAM" id="Phobius"/>
    </source>
</evidence>
<dbReference type="InterPro" id="IPR051310">
    <property type="entry name" value="MCP_chemotaxis"/>
</dbReference>
<feature type="transmembrane region" description="Helical" evidence="5">
    <location>
        <begin position="184"/>
        <end position="205"/>
    </location>
</feature>
<dbReference type="PANTHER" id="PTHR43531">
    <property type="entry name" value="PROTEIN ICFG"/>
    <property type="match status" value="1"/>
</dbReference>
<reference evidence="9" key="1">
    <citation type="journal article" date="2019" name="Int. J. Syst. Evol. Microbiol.">
        <title>The Global Catalogue of Microorganisms (GCM) 10K type strain sequencing project: providing services to taxonomists for standard genome sequencing and annotation.</title>
        <authorList>
            <consortium name="The Broad Institute Genomics Platform"/>
            <consortium name="The Broad Institute Genome Sequencing Center for Infectious Disease"/>
            <person name="Wu L."/>
            <person name="Ma J."/>
        </authorList>
    </citation>
    <scope>NUCLEOTIDE SEQUENCE [LARGE SCALE GENOMIC DNA]</scope>
    <source>
        <strain evidence="9">CGMCC 1.19029</strain>
    </source>
</reference>
<dbReference type="SMART" id="SM00283">
    <property type="entry name" value="MA"/>
    <property type="match status" value="1"/>
</dbReference>
<dbReference type="RefSeq" id="WP_376811090.1">
    <property type="nucleotide sequence ID" value="NZ_JBHSDY010000001.1"/>
</dbReference>
<dbReference type="InterPro" id="IPR004090">
    <property type="entry name" value="Chemotax_Me-accpt_rcpt"/>
</dbReference>
<keyword evidence="3" id="KW-0807">Transducer</keyword>
<dbReference type="Gene3D" id="1.10.287.950">
    <property type="entry name" value="Methyl-accepting chemotaxis protein"/>
    <property type="match status" value="1"/>
</dbReference>
<dbReference type="Pfam" id="PF00672">
    <property type="entry name" value="HAMP"/>
    <property type="match status" value="1"/>
</dbReference>
<keyword evidence="5" id="KW-0812">Transmembrane</keyword>
<dbReference type="CDD" id="cd11386">
    <property type="entry name" value="MCP_signal"/>
    <property type="match status" value="1"/>
</dbReference>
<dbReference type="PROSITE" id="PS50885">
    <property type="entry name" value="HAMP"/>
    <property type="match status" value="1"/>
</dbReference>
<evidence type="ECO:0000256" key="4">
    <source>
        <dbReference type="SAM" id="MobiDB-lite"/>
    </source>
</evidence>
<keyword evidence="9" id="KW-1185">Reference proteome</keyword>
<protein>
    <submittedName>
        <fullName evidence="8">Methyl-accepting chemotaxis protein</fullName>
    </submittedName>
</protein>
<feature type="compositionally biased region" description="Low complexity" evidence="4">
    <location>
        <begin position="528"/>
        <end position="547"/>
    </location>
</feature>
<sequence length="603" mass="63045">MRNLKIGTRLALGFGLIIILLLIMSGIGAWRMIDGQKANDNLEERQIANSLILQWARQVEVNANQALAAANLTNPDVLAVFKKGMDASDQHASETRAKIEAMVTSPEAKALYGNAMKARESYVTGRTQAFKDLDNGDYAKADTFFNVEMPKITATYIAEIDKLSKFQGDFVSHLFSESKRATELGLSILAVATLLALILGPLFSWRVTRSITHPLRHAVALAGSVSQRDLSQDIHPQGKDEVTLLEQALRNMGQDLRSTVSEIRTGSDAIASASAEISAGNLDLSSRTEQQASSLAETAATMEQITATVRQNADNAQQANTLAASAAKTATDGGAIVAELVSTMSEINTKSQQVADIIGVIDSIAFQTNILALNAAVEAARAGEQGRGFAVVASEVRALAQRSAGAAKEIKGLIDTSVESTAKGNEQASRAGATMQDIVDGINRVTDIMGEISAASREQTTGIEEINSAVTQMDDVTRQNASLVEESAAAATSLQEQADTLAQLVATFTLSKTDAGAGAQPGAQSRTQSSAQAGAAPGAGAARASQPPRLPSAPEKVVSPAPQRARSASAADAPAARAAAKPALRAPGKPAPASADTGEWTEF</sequence>
<keyword evidence="1" id="KW-0488">Methylation</keyword>
<accession>A0ABV8RTJ2</accession>
<evidence type="ECO:0000256" key="1">
    <source>
        <dbReference type="ARBA" id="ARBA00022481"/>
    </source>
</evidence>
<evidence type="ECO:0000256" key="2">
    <source>
        <dbReference type="ARBA" id="ARBA00029447"/>
    </source>
</evidence>
<feature type="domain" description="HAMP" evidence="7">
    <location>
        <begin position="209"/>
        <end position="261"/>
    </location>
</feature>
<dbReference type="CDD" id="cd19411">
    <property type="entry name" value="MCP2201-like_sensor"/>
    <property type="match status" value="1"/>
</dbReference>
<organism evidence="8 9">
    <name type="scientific">Castellaniella hirudinis</name>
    <dbReference type="NCBI Taxonomy" id="1144617"/>
    <lineage>
        <taxon>Bacteria</taxon>
        <taxon>Pseudomonadati</taxon>
        <taxon>Pseudomonadota</taxon>
        <taxon>Betaproteobacteria</taxon>
        <taxon>Burkholderiales</taxon>
        <taxon>Alcaligenaceae</taxon>
        <taxon>Castellaniella</taxon>
    </lineage>
</organism>
<comment type="caution">
    <text evidence="8">The sequence shown here is derived from an EMBL/GenBank/DDBJ whole genome shotgun (WGS) entry which is preliminary data.</text>
</comment>
<dbReference type="PANTHER" id="PTHR43531:SF14">
    <property type="entry name" value="METHYL-ACCEPTING CHEMOTAXIS PROTEIN I-RELATED"/>
    <property type="match status" value="1"/>
</dbReference>
<feature type="region of interest" description="Disordered" evidence="4">
    <location>
        <begin position="514"/>
        <end position="603"/>
    </location>
</feature>
<name>A0ABV8RTJ2_9BURK</name>
<keyword evidence="5" id="KW-0472">Membrane</keyword>
<dbReference type="InterPro" id="IPR003660">
    <property type="entry name" value="HAMP_dom"/>
</dbReference>
<evidence type="ECO:0000259" key="7">
    <source>
        <dbReference type="PROSITE" id="PS50885"/>
    </source>
</evidence>
<dbReference type="SUPFAM" id="SSF58104">
    <property type="entry name" value="Methyl-accepting chemotaxis protein (MCP) signaling domain"/>
    <property type="match status" value="1"/>
</dbReference>
<dbReference type="InterPro" id="IPR024478">
    <property type="entry name" value="HlyB_4HB_MCP"/>
</dbReference>
<evidence type="ECO:0000259" key="6">
    <source>
        <dbReference type="PROSITE" id="PS50111"/>
    </source>
</evidence>
<proteinExistence type="inferred from homology"/>
<dbReference type="CDD" id="cd06225">
    <property type="entry name" value="HAMP"/>
    <property type="match status" value="1"/>
</dbReference>
<comment type="similarity">
    <text evidence="2">Belongs to the methyl-accepting chemotaxis (MCP) protein family.</text>
</comment>
<gene>
    <name evidence="8" type="ORF">ACFO0J_00430</name>
</gene>
<dbReference type="EMBL" id="JBHSDY010000001">
    <property type="protein sequence ID" value="MFC4296503.1"/>
    <property type="molecule type" value="Genomic_DNA"/>
</dbReference>
<dbReference type="PROSITE" id="PS50111">
    <property type="entry name" value="CHEMOTAXIS_TRANSDUC_2"/>
    <property type="match status" value="1"/>
</dbReference>
<dbReference type="Pfam" id="PF00015">
    <property type="entry name" value="MCPsignal"/>
    <property type="match status" value="1"/>
</dbReference>
<evidence type="ECO:0000313" key="9">
    <source>
        <dbReference type="Proteomes" id="UP001595756"/>
    </source>
</evidence>
<dbReference type="InterPro" id="IPR047347">
    <property type="entry name" value="YvaQ-like_sensor"/>
</dbReference>
<dbReference type="InterPro" id="IPR004089">
    <property type="entry name" value="MCPsignal_dom"/>
</dbReference>
<dbReference type="Pfam" id="PF12729">
    <property type="entry name" value="4HB_MCP_1"/>
    <property type="match status" value="1"/>
</dbReference>
<evidence type="ECO:0000313" key="8">
    <source>
        <dbReference type="EMBL" id="MFC4296503.1"/>
    </source>
</evidence>
<evidence type="ECO:0000256" key="3">
    <source>
        <dbReference type="PROSITE-ProRule" id="PRU00284"/>
    </source>
</evidence>